<dbReference type="Proteomes" id="UP000663848">
    <property type="component" value="Unassembled WGS sequence"/>
</dbReference>
<evidence type="ECO:0000313" key="2">
    <source>
        <dbReference type="Proteomes" id="UP000663848"/>
    </source>
</evidence>
<dbReference type="EMBL" id="CAJOBR010103040">
    <property type="protein sequence ID" value="CAF5154342.1"/>
    <property type="molecule type" value="Genomic_DNA"/>
</dbReference>
<dbReference type="AlphaFoldDB" id="A0A822GGH3"/>
<feature type="non-terminal residue" evidence="1">
    <location>
        <position position="1"/>
    </location>
</feature>
<evidence type="ECO:0000313" key="1">
    <source>
        <dbReference type="EMBL" id="CAF5154342.1"/>
    </source>
</evidence>
<gene>
    <name evidence="1" type="ORF">QYT958_LOCUS48826</name>
</gene>
<sequence length="39" mass="3960">CLTSNDDAHTINTASTTTASTSCIDPKAMSLSSPTTNSN</sequence>
<name>A0A822GGH3_9BILA</name>
<comment type="caution">
    <text evidence="1">The sequence shown here is derived from an EMBL/GenBank/DDBJ whole genome shotgun (WGS) entry which is preliminary data.</text>
</comment>
<accession>A0A822GGH3</accession>
<organism evidence="1 2">
    <name type="scientific">Rotaria socialis</name>
    <dbReference type="NCBI Taxonomy" id="392032"/>
    <lineage>
        <taxon>Eukaryota</taxon>
        <taxon>Metazoa</taxon>
        <taxon>Spiralia</taxon>
        <taxon>Gnathifera</taxon>
        <taxon>Rotifera</taxon>
        <taxon>Eurotatoria</taxon>
        <taxon>Bdelloidea</taxon>
        <taxon>Philodinida</taxon>
        <taxon>Philodinidae</taxon>
        <taxon>Rotaria</taxon>
    </lineage>
</organism>
<protein>
    <submittedName>
        <fullName evidence="1">Uncharacterized protein</fullName>
    </submittedName>
</protein>
<proteinExistence type="predicted"/>
<reference evidence="1" key="1">
    <citation type="submission" date="2021-02" db="EMBL/GenBank/DDBJ databases">
        <authorList>
            <person name="Nowell W R."/>
        </authorList>
    </citation>
    <scope>NUCLEOTIDE SEQUENCE</scope>
</reference>